<dbReference type="RefSeq" id="WP_196608803.1">
    <property type="nucleotide sequence ID" value="NZ_VRYY01000150.1"/>
</dbReference>
<dbReference type="InterPro" id="IPR004606">
    <property type="entry name" value="Mop_domain"/>
</dbReference>
<proteinExistence type="predicted"/>
<keyword evidence="7" id="KW-1185">Reference proteome</keyword>
<dbReference type="PROSITE" id="PS51898">
    <property type="entry name" value="TYR_RECOMBINASE"/>
    <property type="match status" value="1"/>
</dbReference>
<dbReference type="InterPro" id="IPR005116">
    <property type="entry name" value="Transp-assoc_OB_typ1"/>
</dbReference>
<dbReference type="SUPFAM" id="SSF56349">
    <property type="entry name" value="DNA breaking-rejoining enzymes"/>
    <property type="match status" value="1"/>
</dbReference>
<name>A0ABS0J2N1_9BACT</name>
<evidence type="ECO:0000313" key="6">
    <source>
        <dbReference type="EMBL" id="MBG3876698.1"/>
    </source>
</evidence>
<evidence type="ECO:0000259" key="5">
    <source>
        <dbReference type="PROSITE" id="PS51898"/>
    </source>
</evidence>
<feature type="domain" description="Tyr recombinase" evidence="5">
    <location>
        <begin position="36"/>
        <end position="213"/>
    </location>
</feature>
<reference evidence="6 7" key="1">
    <citation type="submission" date="2019-08" db="EMBL/GenBank/DDBJ databases">
        <authorList>
            <person name="Luo N."/>
        </authorList>
    </citation>
    <scope>NUCLEOTIDE SEQUENCE [LARGE SCALE GENOMIC DNA]</scope>
    <source>
        <strain evidence="6 7">NCIMB 9442</strain>
    </source>
</reference>
<feature type="domain" description="Mop" evidence="4">
    <location>
        <begin position="295"/>
        <end position="361"/>
    </location>
</feature>
<evidence type="ECO:0000313" key="7">
    <source>
        <dbReference type="Proteomes" id="UP001194469"/>
    </source>
</evidence>
<dbReference type="InterPro" id="IPR011010">
    <property type="entry name" value="DNA_brk_join_enz"/>
</dbReference>
<comment type="caution">
    <text evidence="6">The sequence shown here is derived from an EMBL/GenBank/DDBJ whole genome shotgun (WGS) entry which is preliminary data.</text>
</comment>
<evidence type="ECO:0000256" key="2">
    <source>
        <dbReference type="ARBA" id="ARBA00023172"/>
    </source>
</evidence>
<dbReference type="Gene3D" id="1.10.443.10">
    <property type="entry name" value="Intergrase catalytic core"/>
    <property type="match status" value="1"/>
</dbReference>
<gene>
    <name evidence="6" type="ORF">FVW20_06565</name>
</gene>
<dbReference type="Pfam" id="PF03459">
    <property type="entry name" value="TOBE"/>
    <property type="match status" value="2"/>
</dbReference>
<dbReference type="Pfam" id="PF00589">
    <property type="entry name" value="Phage_integrase"/>
    <property type="match status" value="1"/>
</dbReference>
<feature type="domain" description="Mop" evidence="4">
    <location>
        <begin position="223"/>
        <end position="289"/>
    </location>
</feature>
<keyword evidence="2" id="KW-0233">DNA recombination</keyword>
<dbReference type="CDD" id="cd00397">
    <property type="entry name" value="DNA_BRE_C"/>
    <property type="match status" value="1"/>
</dbReference>
<protein>
    <submittedName>
        <fullName evidence="6">Tyrosine-type recombinase/integrase</fullName>
    </submittedName>
</protein>
<keyword evidence="1 3" id="KW-0500">Molybdenum</keyword>
<dbReference type="Gene3D" id="2.40.50.100">
    <property type="match status" value="2"/>
</dbReference>
<dbReference type="EMBL" id="VRYY01000150">
    <property type="protein sequence ID" value="MBG3876698.1"/>
    <property type="molecule type" value="Genomic_DNA"/>
</dbReference>
<dbReference type="PROSITE" id="PS51866">
    <property type="entry name" value="MOP"/>
    <property type="match status" value="2"/>
</dbReference>
<dbReference type="InterPro" id="IPR013762">
    <property type="entry name" value="Integrase-like_cat_sf"/>
</dbReference>
<evidence type="ECO:0000256" key="1">
    <source>
        <dbReference type="ARBA" id="ARBA00022505"/>
    </source>
</evidence>
<accession>A0ABS0J2N1</accession>
<organism evidence="6 7">
    <name type="scientific">Nitratidesulfovibrio oxamicus</name>
    <dbReference type="NCBI Taxonomy" id="32016"/>
    <lineage>
        <taxon>Bacteria</taxon>
        <taxon>Pseudomonadati</taxon>
        <taxon>Thermodesulfobacteriota</taxon>
        <taxon>Desulfovibrionia</taxon>
        <taxon>Desulfovibrionales</taxon>
        <taxon>Desulfovibrionaceae</taxon>
        <taxon>Nitratidesulfovibrio</taxon>
    </lineage>
</organism>
<dbReference type="NCBIfam" id="TIGR00638">
    <property type="entry name" value="Mop"/>
    <property type="match status" value="1"/>
</dbReference>
<dbReference type="InterPro" id="IPR002104">
    <property type="entry name" value="Integrase_catalytic"/>
</dbReference>
<evidence type="ECO:0000256" key="3">
    <source>
        <dbReference type="PROSITE-ProRule" id="PRU01213"/>
    </source>
</evidence>
<sequence length="362" mass="39474">MRQDDSLERIWEALAENVAERRHNPAGMLSIPDDVKYLDTVELARLEEAFRLWAARPVRGDVRRSRLRMLLVFLLIRHTGARLGEVLALAPTRDIDTARGVAYLGEPQREVQLPPDLVTQLADLLDEAVAGEGEHPFAVDQAHVRRKFYERAHECDLAPDLANPSALRRSRAIELLRSGLPLPVVQRLLGHSTASLTAAYIDVSSEDMQRMVGHALDREQRRRTSARNAFYGRIAAVVRGDVQSVVSVQTPSGIRVASVITNDSLDNLGLRPGVFAAAEVKAPWVVLTVGSEAPSSSAGNVYPATIVRVVVGAATAEAVARLEDGTEICSVLTADRVRALDLAVGSPVWVLINVFSVILNVS</sequence>
<dbReference type="Proteomes" id="UP001194469">
    <property type="component" value="Unassembled WGS sequence"/>
</dbReference>
<dbReference type="InterPro" id="IPR008995">
    <property type="entry name" value="Mo/tungstate-bd_C_term_dom"/>
</dbReference>
<evidence type="ECO:0000259" key="4">
    <source>
        <dbReference type="PROSITE" id="PS51866"/>
    </source>
</evidence>
<dbReference type="SUPFAM" id="SSF50331">
    <property type="entry name" value="MOP-like"/>
    <property type="match status" value="2"/>
</dbReference>